<evidence type="ECO:0000313" key="1">
    <source>
        <dbReference type="EMBL" id="KKU03618.1"/>
    </source>
</evidence>
<dbReference type="PATRIC" id="fig|1618649.3.peg.586"/>
<protein>
    <submittedName>
        <fullName evidence="1">Uncharacterized protein</fullName>
    </submittedName>
</protein>
<dbReference type="Proteomes" id="UP000034696">
    <property type="component" value="Unassembled WGS sequence"/>
</dbReference>
<organism evidence="1 2">
    <name type="scientific">Candidatus Giovannonibacteria bacterium GW2011_GWA2_45_21</name>
    <dbReference type="NCBI Taxonomy" id="1618649"/>
    <lineage>
        <taxon>Bacteria</taxon>
        <taxon>Candidatus Giovannoniibacteriota</taxon>
    </lineage>
</organism>
<dbReference type="EMBL" id="LCKT01000038">
    <property type="protein sequence ID" value="KKU03618.1"/>
    <property type="molecule type" value="Genomic_DNA"/>
</dbReference>
<name>A0A0G1PDZ7_9BACT</name>
<comment type="caution">
    <text evidence="1">The sequence shown here is derived from an EMBL/GenBank/DDBJ whole genome shotgun (WGS) entry which is preliminary data.</text>
</comment>
<reference evidence="1 2" key="1">
    <citation type="journal article" date="2015" name="Nature">
        <title>rRNA introns, odd ribosomes, and small enigmatic genomes across a large radiation of phyla.</title>
        <authorList>
            <person name="Brown C.T."/>
            <person name="Hug L.A."/>
            <person name="Thomas B.C."/>
            <person name="Sharon I."/>
            <person name="Castelle C.J."/>
            <person name="Singh A."/>
            <person name="Wilkins M.J."/>
            <person name="Williams K.H."/>
            <person name="Banfield J.F."/>
        </authorList>
    </citation>
    <scope>NUCLEOTIDE SEQUENCE [LARGE SCALE GENOMIC DNA]</scope>
</reference>
<sequence length="1405" mass="141438">MTNAPSTVFEVQGTSSASYGLFGALQVADFSSTSYSRFGANTTSYSGVLSSANDLLISGNLEVDSDVFFDTNASVSGNFEISGNLIAANLGFINASVSNNFEVGGVIKASDGTATAPSYTFSNDENTGFFRIGDDRLGATANGILQLAIGSTGASLSNNFEITGTASISGNFNTYGTNTFAGTGSHTAAGEWNFDSNSLVIDAGTNNVGIGTSAPGSLLDVNSKFNVLSGGNVGIGTTSPATKFEVQGTASASNLFTVGSLQVGTGGATATVSYNRFGSSATTHSNYISVNNDLLVSGDLEGRGSISFAGTASLSNTLWVSPGGYSGNVGIGTSAPDNALDVRTGAIAIAAGNGVRFYNSARDGWGEISFDEVLDILTVQRSFAPAGDNAYDLGLSSNRWRDLWLSRDALISGNVGIGTTSPATKFEVQGTASASNLFTVGSLQIGAGAATATVSYNRFGTAFSVSGVIKASDGSALAPSYTFTNDIDTGLFRVGTNNIGVTTGGVLRFNLNDTGASSSVTFESTSIIKATTYTGDGAVTLLSGGANTLRIDAGGAGALNIGDVSATSIGIARTGVLTTFNGNITGPASLLTVTGNLDASAHIKAGDELIVTNAAQFGGTATVAYSRFGTGATGHSLLTSDDVLITGDLEVDGTAYFDASTLIALNASVSGIFEASSIKTDTISNSTGTLTINAFTLGGAITGNNQNITGLGNVGIGTTGPATKLEVQGTASASNLFTVGSLQIGSGGATATVSYNRFGSADTSHSNYISANNDLLISGDLEVDASAAFDSHVVIGDATDGTDLLKINSQINSNLIPNGSTRDIGSGANRWNNGYFTTLDVTTLSVASTSISGTNNNTFTINVFVQNTNTGDASNNYTKLTLKAGNTQGVNDYFEIQNGNGSRLFLVEPGGNLIASGAFQAGGLTVASASYSRLGTATTTHAGSVATANDLLISGDLEVDGSAAFDGFALFGGNASVSGNIEVGNSVFFANSTTGNVGIGTASPASKLEVSGGRLEVQGTASASYGLFGSLQVAGFSSQSYSRFGTNTTGHSTDGFSTTAAQNLLLSGALEVDSYAAGGAAALNIGDVNASSLTLSRTTIVTVLNDDLRVIGNDIQDSASNARITFATGYTDFNDDIELSGNDIRDSSGTNRISFSTTGATGLTALTGFASVSQDFESAGKIIGAGVLQIGGADPVAYSRFGTGTTSESHYISSANDLLISGDLEVDGSVSFAGPASISNTLYISTLGNTGNVGIGTTVPGYLFDARKNSASSVMNTVASLFQINSGGAGANNIGSRIEFGGETTTEGTADVAAAIGGLLTTATAGAVDGELAFYTRTGGASFVEQMRIDKNGNVGIGSTVPTTKLDIAGSASVSTNFEVSGTASISAFKLPSTALLILTNSSMR</sequence>
<gene>
    <name evidence="1" type="ORF">UX06_C0038G0005</name>
</gene>
<proteinExistence type="predicted"/>
<accession>A0A0G1PDZ7</accession>
<evidence type="ECO:0000313" key="2">
    <source>
        <dbReference type="Proteomes" id="UP000034696"/>
    </source>
</evidence>